<accession>A0A9Q8PK39</accession>
<evidence type="ECO:0000313" key="2">
    <source>
        <dbReference type="Proteomes" id="UP000756132"/>
    </source>
</evidence>
<reference evidence="1" key="1">
    <citation type="submission" date="2021-12" db="EMBL/GenBank/DDBJ databases">
        <authorList>
            <person name="Zaccaron A."/>
            <person name="Stergiopoulos I."/>
        </authorList>
    </citation>
    <scope>NUCLEOTIDE SEQUENCE</scope>
    <source>
        <strain evidence="1">Race5_Kim</strain>
    </source>
</reference>
<gene>
    <name evidence="1" type="ORF">CLAFUR5_13213</name>
</gene>
<dbReference type="EMBL" id="CP090173">
    <property type="protein sequence ID" value="UJO23991.1"/>
    <property type="molecule type" value="Genomic_DNA"/>
</dbReference>
<organism evidence="1 2">
    <name type="scientific">Passalora fulva</name>
    <name type="common">Tomato leaf mold</name>
    <name type="synonym">Cladosporium fulvum</name>
    <dbReference type="NCBI Taxonomy" id="5499"/>
    <lineage>
        <taxon>Eukaryota</taxon>
        <taxon>Fungi</taxon>
        <taxon>Dikarya</taxon>
        <taxon>Ascomycota</taxon>
        <taxon>Pezizomycotina</taxon>
        <taxon>Dothideomycetes</taxon>
        <taxon>Dothideomycetidae</taxon>
        <taxon>Mycosphaerellales</taxon>
        <taxon>Mycosphaerellaceae</taxon>
        <taxon>Fulvia</taxon>
    </lineage>
</organism>
<dbReference type="KEGG" id="ffu:CLAFUR5_13213"/>
<sequence>MAPQQVKPFRLLDLPPELWSKIGQLIVDDASTVTEKKLYWIHHPYPSSAQELAEIQQPATTRTCSILRAELLPYYYQSKISISVIASSLASRVVGKWLRMIGSKNRSVVTGVWLTLYGTRDKQSQLLREDFQVDFQLSWTARRERERGLYGREQDYVSLEFLA</sequence>
<protein>
    <submittedName>
        <fullName evidence="1">Uncharacterized protein</fullName>
    </submittedName>
</protein>
<name>A0A9Q8PK39_PASFU</name>
<reference evidence="1" key="2">
    <citation type="journal article" date="2022" name="Microb. Genom.">
        <title>A chromosome-scale genome assembly of the tomato pathogen Cladosporium fulvum reveals a compartmentalized genome architecture and the presence of a dispensable chromosome.</title>
        <authorList>
            <person name="Zaccaron A.Z."/>
            <person name="Chen L.H."/>
            <person name="Samaras A."/>
            <person name="Stergiopoulos I."/>
        </authorList>
    </citation>
    <scope>NUCLEOTIDE SEQUENCE</scope>
    <source>
        <strain evidence="1">Race5_Kim</strain>
    </source>
</reference>
<dbReference type="GeneID" id="71993091"/>
<dbReference type="AlphaFoldDB" id="A0A9Q8PK39"/>
<keyword evidence="2" id="KW-1185">Reference proteome</keyword>
<proteinExistence type="predicted"/>
<dbReference type="Proteomes" id="UP000756132">
    <property type="component" value="Chromosome 11"/>
</dbReference>
<dbReference type="OMA" id="MIAQADN"/>
<dbReference type="OrthoDB" id="3646601at2759"/>
<dbReference type="RefSeq" id="XP_047768357.1">
    <property type="nucleotide sequence ID" value="XM_047912361.1"/>
</dbReference>
<evidence type="ECO:0000313" key="1">
    <source>
        <dbReference type="EMBL" id="UJO23991.1"/>
    </source>
</evidence>